<feature type="coiled-coil region" evidence="1">
    <location>
        <begin position="130"/>
        <end position="157"/>
    </location>
</feature>
<evidence type="ECO:0000256" key="1">
    <source>
        <dbReference type="SAM" id="Coils"/>
    </source>
</evidence>
<evidence type="ECO:0000256" key="2">
    <source>
        <dbReference type="SAM" id="MobiDB-lite"/>
    </source>
</evidence>
<feature type="region of interest" description="Disordered" evidence="2">
    <location>
        <begin position="158"/>
        <end position="183"/>
    </location>
</feature>
<gene>
    <name evidence="4" type="primary">FAM185A</name>
</gene>
<dbReference type="PANTHER" id="PTHR34094:SF1">
    <property type="entry name" value="PROTEIN FAM185A"/>
    <property type="match status" value="1"/>
</dbReference>
<dbReference type="Ensembl" id="ENSSSCT00045054359.1">
    <property type="protein sequence ID" value="ENSSSCP00045037851.1"/>
    <property type="gene ID" value="ENSSSCG00045031603.1"/>
</dbReference>
<proteinExistence type="predicted"/>
<protein>
    <submittedName>
        <fullName evidence="4">Family with sequence similarity 185 member A</fullName>
    </submittedName>
</protein>
<dbReference type="InterPro" id="IPR025164">
    <property type="entry name" value="Toastrack_DUF4097"/>
</dbReference>
<feature type="coiled-coil region" evidence="1">
    <location>
        <begin position="185"/>
        <end position="219"/>
    </location>
</feature>
<feature type="domain" description="DUF4097" evidence="3">
    <location>
        <begin position="249"/>
        <end position="417"/>
    </location>
</feature>
<organism evidence="4 5">
    <name type="scientific">Sus scrofa</name>
    <name type="common">Pig</name>
    <dbReference type="NCBI Taxonomy" id="9823"/>
    <lineage>
        <taxon>Eukaryota</taxon>
        <taxon>Metazoa</taxon>
        <taxon>Chordata</taxon>
        <taxon>Craniata</taxon>
        <taxon>Vertebrata</taxon>
        <taxon>Euteleostomi</taxon>
        <taxon>Mammalia</taxon>
        <taxon>Eutheria</taxon>
        <taxon>Laurasiatheria</taxon>
        <taxon>Artiodactyla</taxon>
        <taxon>Suina</taxon>
        <taxon>Suidae</taxon>
        <taxon>Sus</taxon>
    </lineage>
</organism>
<dbReference type="AlphaFoldDB" id="A0A8D1ITS9"/>
<name>A0A8D1ITS9_PIG</name>
<dbReference type="Pfam" id="PF13349">
    <property type="entry name" value="DUF4097"/>
    <property type="match status" value="1"/>
</dbReference>
<sequence>MRTVSFSSAFVNLVMKVLPPFSENRKPDSGRQLLLLKQLEPAASPAGVSATAEMKLKLSNWCWLSSAVLAAYGFLVMANNETEEIKDEAAKDACPVRLESRGKCEEVGGCPYQVNLPPLTLQLPKQFGRIEEVFKEVQNLKEIVNSLKKTCQDCRLQADDNRDPGRNGLLSPGTGAPGEADDSRVRELENEVNKLSSDLKNAKEEIDGLQGRLEKLSLVNMNNIENYVDNKVANLTFAVNSLDGKCSSRCPSQEQIQSRPDLNIKSSGSGCVKVQNFECDNCRIETEQGTSILQSVKTVTVNKLQGSSVNISTEDGLLKAKYLYTESSFLSSAAGDISLGSVHGNITLQSKLGNITVDSSSGCLNASTHQGAIDVYVSHLGKVDLKSHKGSILVKVASSLQAYLQLSGKKIDVNSEVHVEEMNEAHKDDGVVITGLLNQASKNEKWIKADAPQGTISFRSQSWFQSLKLLD</sequence>
<keyword evidence="1" id="KW-0175">Coiled coil</keyword>
<accession>A0A8D1ITS9</accession>
<dbReference type="Proteomes" id="UP000694728">
    <property type="component" value="Unplaced"/>
</dbReference>
<evidence type="ECO:0000313" key="4">
    <source>
        <dbReference type="Ensembl" id="ENSSSCP00045037851.1"/>
    </source>
</evidence>
<reference evidence="4" key="1">
    <citation type="submission" date="2025-08" db="UniProtKB">
        <authorList>
            <consortium name="Ensembl"/>
        </authorList>
    </citation>
    <scope>IDENTIFICATION</scope>
</reference>
<dbReference type="PANTHER" id="PTHR34094">
    <property type="match status" value="1"/>
</dbReference>
<evidence type="ECO:0000259" key="3">
    <source>
        <dbReference type="Pfam" id="PF13349"/>
    </source>
</evidence>
<evidence type="ECO:0000313" key="5">
    <source>
        <dbReference type="Proteomes" id="UP000694728"/>
    </source>
</evidence>